<evidence type="ECO:0000256" key="6">
    <source>
        <dbReference type="ARBA" id="ARBA00023186"/>
    </source>
</evidence>
<dbReference type="Proteomes" id="UP001243195">
    <property type="component" value="Unassembled WGS sequence"/>
</dbReference>
<proteinExistence type="inferred from homology"/>
<dbReference type="AlphaFoldDB" id="A0AAW8JIN9"/>
<dbReference type="PIRSF" id="PIRSF006170">
    <property type="entry name" value="YfgM"/>
    <property type="match status" value="1"/>
</dbReference>
<keyword evidence="3 9" id="KW-0812">Transmembrane</keyword>
<dbReference type="InterPro" id="IPR026039">
    <property type="entry name" value="YfgM"/>
</dbReference>
<feature type="domain" description="Ancillary SecYEG translocon subunit/Cell division coordinator CpoB TPR" evidence="10">
    <location>
        <begin position="14"/>
        <end position="213"/>
    </location>
</feature>
<comment type="caution">
    <text evidence="11">The sequence shown here is derived from an EMBL/GenBank/DDBJ whole genome shotgun (WGS) entry which is preliminary data.</text>
</comment>
<keyword evidence="5 9" id="KW-0472">Membrane</keyword>
<dbReference type="GO" id="GO:0005886">
    <property type="term" value="C:plasma membrane"/>
    <property type="evidence" value="ECO:0007669"/>
    <property type="project" value="UniProtKB-SubCell"/>
</dbReference>
<dbReference type="PANTHER" id="PTHR38035:SF1">
    <property type="entry name" value="ANCILLARY SECYEG TRANSLOCON SUBUNIT"/>
    <property type="match status" value="1"/>
</dbReference>
<feature type="transmembrane region" description="Helical" evidence="9">
    <location>
        <begin position="20"/>
        <end position="41"/>
    </location>
</feature>
<evidence type="ECO:0000313" key="12">
    <source>
        <dbReference type="Proteomes" id="UP001243195"/>
    </source>
</evidence>
<keyword evidence="2" id="KW-1003">Cell membrane</keyword>
<evidence type="ECO:0000256" key="9">
    <source>
        <dbReference type="SAM" id="Phobius"/>
    </source>
</evidence>
<evidence type="ECO:0000313" key="11">
    <source>
        <dbReference type="EMBL" id="MDQ9071455.1"/>
    </source>
</evidence>
<evidence type="ECO:0000256" key="3">
    <source>
        <dbReference type="ARBA" id="ARBA00022692"/>
    </source>
</evidence>
<reference evidence="11" key="1">
    <citation type="submission" date="2023-08" db="EMBL/GenBank/DDBJ databases">
        <title>Emergence of clinically-relevant ST2 carbapenem-resistant Acinetobacter baumannii strains in hospital sewages in Zhejiang, East of China.</title>
        <authorList>
            <person name="Kaichao C."/>
            <person name="Zhang R."/>
        </authorList>
    </citation>
    <scope>NUCLEOTIDE SEQUENCE</scope>
    <source>
        <strain evidence="11">M-SY-60</strain>
    </source>
</reference>
<keyword evidence="4 9" id="KW-1133">Transmembrane helix</keyword>
<dbReference type="InterPro" id="IPR011990">
    <property type="entry name" value="TPR-like_helical_dom_sf"/>
</dbReference>
<dbReference type="Gene3D" id="1.25.40.10">
    <property type="entry name" value="Tetratricopeptide repeat domain"/>
    <property type="match status" value="1"/>
</dbReference>
<evidence type="ECO:0000256" key="8">
    <source>
        <dbReference type="ARBA" id="ARBA00024235"/>
    </source>
</evidence>
<dbReference type="Pfam" id="PF09976">
    <property type="entry name" value="TPR_21"/>
    <property type="match status" value="1"/>
</dbReference>
<name>A0AAW8JIN9_9GAMM</name>
<evidence type="ECO:0000259" key="10">
    <source>
        <dbReference type="Pfam" id="PF09976"/>
    </source>
</evidence>
<dbReference type="PANTHER" id="PTHR38035">
    <property type="entry name" value="UPF0070 PROTEIN YFGM"/>
    <property type="match status" value="1"/>
</dbReference>
<dbReference type="EMBL" id="JAVIDA010000008">
    <property type="protein sequence ID" value="MDQ9071455.1"/>
    <property type="molecule type" value="Genomic_DNA"/>
</dbReference>
<accession>A0AAW8JIN9</accession>
<protein>
    <recommendedName>
        <fullName evidence="8">Ancillary SecYEG translocon subunit</fullName>
    </recommendedName>
</protein>
<evidence type="ECO:0000256" key="2">
    <source>
        <dbReference type="ARBA" id="ARBA00022475"/>
    </source>
</evidence>
<keyword evidence="6" id="KW-0143">Chaperone</keyword>
<comment type="subcellular location">
    <subcellularLocation>
        <location evidence="1">Cell membrane</location>
        <topology evidence="1">Single-pass type II membrane protein</topology>
    </subcellularLocation>
</comment>
<dbReference type="GO" id="GO:0044877">
    <property type="term" value="F:protein-containing complex binding"/>
    <property type="evidence" value="ECO:0007669"/>
    <property type="project" value="InterPro"/>
</dbReference>
<dbReference type="RefSeq" id="WP_308955767.1">
    <property type="nucleotide sequence ID" value="NZ_DAMBEH010000037.1"/>
</dbReference>
<evidence type="ECO:0000256" key="1">
    <source>
        <dbReference type="ARBA" id="ARBA00004401"/>
    </source>
</evidence>
<gene>
    <name evidence="11" type="ORF">RFH51_08305</name>
</gene>
<evidence type="ECO:0000256" key="5">
    <source>
        <dbReference type="ARBA" id="ARBA00023136"/>
    </source>
</evidence>
<evidence type="ECO:0000256" key="7">
    <source>
        <dbReference type="ARBA" id="ARBA00024197"/>
    </source>
</evidence>
<evidence type="ECO:0000256" key="4">
    <source>
        <dbReference type="ARBA" id="ARBA00022989"/>
    </source>
</evidence>
<comment type="similarity">
    <text evidence="7">Belongs to the YfgM family.</text>
</comment>
<dbReference type="InterPro" id="IPR018704">
    <property type="entry name" value="SecYEG/CpoB_TPR"/>
</dbReference>
<dbReference type="SUPFAM" id="SSF48452">
    <property type="entry name" value="TPR-like"/>
    <property type="match status" value="1"/>
</dbReference>
<organism evidence="11 12">
    <name type="scientific">Acinetobacter gerneri</name>
    <dbReference type="NCBI Taxonomy" id="202952"/>
    <lineage>
        <taxon>Bacteria</taxon>
        <taxon>Pseudomonadati</taxon>
        <taxon>Pseudomonadota</taxon>
        <taxon>Gammaproteobacteria</taxon>
        <taxon>Moraxellales</taxon>
        <taxon>Moraxellaceae</taxon>
        <taxon>Acinetobacter</taxon>
    </lineage>
</organism>
<sequence>MSSLTDTEQLDNAKSFAKKYGSSIITGILIALIAFFGWQYWQKRGSGKEQKHTAQVQQLMDDARSAGTDANAFNSLSATANKITEKSPDSVHAIQSQFVIAKLAYDKGDYAAAENALKKVANSSIKDEGLLSLVKIRLADAELAQNKNDAALKTLAEVTDPAFKATVEEAKGDAYVAKNDIENAKKAYQSAWNAVLERKQDRQILQIKLESVGILVDDPDFERPVIQTQVDES</sequence>